<evidence type="ECO:0000256" key="1">
    <source>
        <dbReference type="SAM" id="Coils"/>
    </source>
</evidence>
<organism evidence="2 3">
    <name type="scientific">Diversispora eburnea</name>
    <dbReference type="NCBI Taxonomy" id="1213867"/>
    <lineage>
        <taxon>Eukaryota</taxon>
        <taxon>Fungi</taxon>
        <taxon>Fungi incertae sedis</taxon>
        <taxon>Mucoromycota</taxon>
        <taxon>Glomeromycotina</taxon>
        <taxon>Glomeromycetes</taxon>
        <taxon>Diversisporales</taxon>
        <taxon>Diversisporaceae</taxon>
        <taxon>Diversispora</taxon>
    </lineage>
</organism>
<dbReference type="EMBL" id="CAJVPK010003111">
    <property type="protein sequence ID" value="CAG8623448.1"/>
    <property type="molecule type" value="Genomic_DNA"/>
</dbReference>
<comment type="caution">
    <text evidence="2">The sequence shown here is derived from an EMBL/GenBank/DDBJ whole genome shotgun (WGS) entry which is preliminary data.</text>
</comment>
<keyword evidence="1" id="KW-0175">Coiled coil</keyword>
<feature type="non-terminal residue" evidence="2">
    <location>
        <position position="267"/>
    </location>
</feature>
<reference evidence="2" key="1">
    <citation type="submission" date="2021-06" db="EMBL/GenBank/DDBJ databases">
        <authorList>
            <person name="Kallberg Y."/>
            <person name="Tangrot J."/>
            <person name="Rosling A."/>
        </authorList>
    </citation>
    <scope>NUCLEOTIDE SEQUENCE</scope>
    <source>
        <strain evidence="2">AZ414A</strain>
    </source>
</reference>
<feature type="coiled-coil region" evidence="1">
    <location>
        <begin position="221"/>
        <end position="248"/>
    </location>
</feature>
<name>A0A9N9D0X0_9GLOM</name>
<accession>A0A9N9D0X0</accession>
<gene>
    <name evidence="2" type="ORF">DEBURN_LOCUS10464</name>
</gene>
<dbReference type="Proteomes" id="UP000789706">
    <property type="component" value="Unassembled WGS sequence"/>
</dbReference>
<proteinExistence type="predicted"/>
<evidence type="ECO:0000313" key="2">
    <source>
        <dbReference type="EMBL" id="CAG8623448.1"/>
    </source>
</evidence>
<sequence length="267" mass="32055">MIVAYYNNEEEMNKEKIYDVDRHANKLTYMYRAEIFKRNPDKEMQYSVKLWDVLLGFRNKDIKQELELKFEKRSAQKLLANWSIIIGKGSLRVIQLDQTIDNLKLRGQYVTRIISLPNDITARWPHIEKLETKTCYFSRTKNYRKKSEAIISFQEEEACENTCNVVWEGCDLNIRIVNIQTKTCHCYINCPCRTQDHEYKNKVTERIEKFVNLDITSDQRLERIEQVLNELCKRLEILEHHVMNITEEQIQDWTSEQEDDEDMIDEE</sequence>
<protein>
    <submittedName>
        <fullName evidence="2">9658_t:CDS:1</fullName>
    </submittedName>
</protein>
<keyword evidence="3" id="KW-1185">Reference proteome</keyword>
<dbReference type="AlphaFoldDB" id="A0A9N9D0X0"/>
<evidence type="ECO:0000313" key="3">
    <source>
        <dbReference type="Proteomes" id="UP000789706"/>
    </source>
</evidence>